<dbReference type="InterPro" id="IPR033753">
    <property type="entry name" value="GCV_H/Fam206"/>
</dbReference>
<accession>A0A926KL82</accession>
<keyword evidence="1" id="KW-0450">Lipoyl</keyword>
<evidence type="ECO:0000256" key="1">
    <source>
        <dbReference type="ARBA" id="ARBA00022823"/>
    </source>
</evidence>
<dbReference type="Gene3D" id="2.40.50.100">
    <property type="match status" value="1"/>
</dbReference>
<evidence type="ECO:0000313" key="2">
    <source>
        <dbReference type="EMBL" id="MBD0379862.1"/>
    </source>
</evidence>
<gene>
    <name evidence="2" type="ORF">ICC18_07035</name>
</gene>
<dbReference type="CDD" id="cd06848">
    <property type="entry name" value="GCS_H"/>
    <property type="match status" value="1"/>
</dbReference>
<name>A0A926KL82_9BACL</name>
<keyword evidence="3" id="KW-1185">Reference proteome</keyword>
<sequence length="128" mass="14584">MSVPAQLKYTRTHFWIRLEGDQAVIGLTEHGIAELGMILFIDLPERNAVVKQGDFIGSVETVADDEHDLLAPLSGKVTAVNMLLEKATLLLHESTYDKGWLFTIHWNDELELEKLWDAKAYTEEFQLE</sequence>
<reference evidence="2" key="1">
    <citation type="submission" date="2020-09" db="EMBL/GenBank/DDBJ databases">
        <title>Draft Genome Sequence of Paenibacillus sp. WST5.</title>
        <authorList>
            <person name="Bao Z."/>
        </authorList>
    </citation>
    <scope>NUCLEOTIDE SEQUENCE</scope>
    <source>
        <strain evidence="2">WST5</strain>
    </source>
</reference>
<dbReference type="EMBL" id="JACVVD010000002">
    <property type="protein sequence ID" value="MBD0379862.1"/>
    <property type="molecule type" value="Genomic_DNA"/>
</dbReference>
<dbReference type="GO" id="GO:0005829">
    <property type="term" value="C:cytosol"/>
    <property type="evidence" value="ECO:0007669"/>
    <property type="project" value="TreeGrafter"/>
</dbReference>
<dbReference type="Pfam" id="PF01597">
    <property type="entry name" value="GCV_H"/>
    <property type="match status" value="1"/>
</dbReference>
<proteinExistence type="predicted"/>
<dbReference type="PANTHER" id="PTHR11715">
    <property type="entry name" value="GLYCINE CLEAVAGE SYSTEM H PROTEIN"/>
    <property type="match status" value="1"/>
</dbReference>
<protein>
    <submittedName>
        <fullName evidence="2">Glycine cleavage system protein H</fullName>
    </submittedName>
</protein>
<dbReference type="Proteomes" id="UP000650466">
    <property type="component" value="Unassembled WGS sequence"/>
</dbReference>
<dbReference type="GO" id="GO:0019464">
    <property type="term" value="P:glycine decarboxylation via glycine cleavage system"/>
    <property type="evidence" value="ECO:0007669"/>
    <property type="project" value="InterPro"/>
</dbReference>
<dbReference type="RefSeq" id="WP_188173643.1">
    <property type="nucleotide sequence ID" value="NZ_JACVVD010000002.1"/>
</dbReference>
<dbReference type="AlphaFoldDB" id="A0A926KL82"/>
<organism evidence="2 3">
    <name type="scientific">Paenibacillus sedimenti</name>
    <dbReference type="NCBI Taxonomy" id="2770274"/>
    <lineage>
        <taxon>Bacteria</taxon>
        <taxon>Bacillati</taxon>
        <taxon>Bacillota</taxon>
        <taxon>Bacilli</taxon>
        <taxon>Bacillales</taxon>
        <taxon>Paenibacillaceae</taxon>
        <taxon>Paenibacillus</taxon>
    </lineage>
</organism>
<evidence type="ECO:0000313" key="3">
    <source>
        <dbReference type="Proteomes" id="UP000650466"/>
    </source>
</evidence>
<dbReference type="InterPro" id="IPR011053">
    <property type="entry name" value="Single_hybrid_motif"/>
</dbReference>
<dbReference type="InterPro" id="IPR002930">
    <property type="entry name" value="GCV_H"/>
</dbReference>
<dbReference type="GO" id="GO:0009249">
    <property type="term" value="P:protein lipoylation"/>
    <property type="evidence" value="ECO:0007669"/>
    <property type="project" value="TreeGrafter"/>
</dbReference>
<dbReference type="SUPFAM" id="SSF51230">
    <property type="entry name" value="Single hybrid motif"/>
    <property type="match status" value="1"/>
</dbReference>
<dbReference type="GO" id="GO:0005960">
    <property type="term" value="C:glycine cleavage complex"/>
    <property type="evidence" value="ECO:0007669"/>
    <property type="project" value="InterPro"/>
</dbReference>
<comment type="caution">
    <text evidence="2">The sequence shown here is derived from an EMBL/GenBank/DDBJ whole genome shotgun (WGS) entry which is preliminary data.</text>
</comment>
<dbReference type="PANTHER" id="PTHR11715:SF3">
    <property type="entry name" value="GLYCINE CLEAVAGE SYSTEM H PROTEIN-RELATED"/>
    <property type="match status" value="1"/>
</dbReference>